<dbReference type="PANTHER" id="PTHR19879">
    <property type="entry name" value="TRANSCRIPTION INITIATION FACTOR TFIID"/>
    <property type="match status" value="1"/>
</dbReference>
<dbReference type="SMART" id="SM00320">
    <property type="entry name" value="WD40"/>
    <property type="match status" value="3"/>
</dbReference>
<dbReference type="PROSITE" id="PS50294">
    <property type="entry name" value="WD_REPEATS_REGION"/>
    <property type="match status" value="1"/>
</dbReference>
<dbReference type="Gene3D" id="2.130.10.10">
    <property type="entry name" value="YVTN repeat-like/Quinoprotein amine dehydrogenase"/>
    <property type="match status" value="2"/>
</dbReference>
<evidence type="ECO:0000313" key="2">
    <source>
        <dbReference type="EMBL" id="KAG0260634.1"/>
    </source>
</evidence>
<dbReference type="Proteomes" id="UP000807716">
    <property type="component" value="Unassembled WGS sequence"/>
</dbReference>
<dbReference type="Pfam" id="PF00400">
    <property type="entry name" value="WD40"/>
    <property type="match status" value="3"/>
</dbReference>
<dbReference type="EMBL" id="JAAAJB010000242">
    <property type="protein sequence ID" value="KAG0260634.1"/>
    <property type="molecule type" value="Genomic_DNA"/>
</dbReference>
<dbReference type="SUPFAM" id="SSF50978">
    <property type="entry name" value="WD40 repeat-like"/>
    <property type="match status" value="1"/>
</dbReference>
<feature type="repeat" description="WD" evidence="1">
    <location>
        <begin position="398"/>
        <end position="429"/>
    </location>
</feature>
<evidence type="ECO:0008006" key="4">
    <source>
        <dbReference type="Google" id="ProtNLM"/>
    </source>
</evidence>
<dbReference type="OrthoDB" id="1932312at2759"/>
<organism evidence="2 3">
    <name type="scientific">Actinomortierella ambigua</name>
    <dbReference type="NCBI Taxonomy" id="1343610"/>
    <lineage>
        <taxon>Eukaryota</taxon>
        <taxon>Fungi</taxon>
        <taxon>Fungi incertae sedis</taxon>
        <taxon>Mucoromycota</taxon>
        <taxon>Mortierellomycotina</taxon>
        <taxon>Mortierellomycetes</taxon>
        <taxon>Mortierellales</taxon>
        <taxon>Mortierellaceae</taxon>
        <taxon>Actinomortierella</taxon>
    </lineage>
</organism>
<name>A0A9P6U5J2_9FUNG</name>
<evidence type="ECO:0000256" key="1">
    <source>
        <dbReference type="PROSITE-ProRule" id="PRU00221"/>
    </source>
</evidence>
<proteinExistence type="predicted"/>
<dbReference type="InterPro" id="IPR001680">
    <property type="entry name" value="WD40_rpt"/>
</dbReference>
<keyword evidence="3" id="KW-1185">Reference proteome</keyword>
<dbReference type="AlphaFoldDB" id="A0A9P6U5J2"/>
<reference evidence="2" key="1">
    <citation type="journal article" date="2020" name="Fungal Divers.">
        <title>Resolving the Mortierellaceae phylogeny through synthesis of multi-gene phylogenetics and phylogenomics.</title>
        <authorList>
            <person name="Vandepol N."/>
            <person name="Liber J."/>
            <person name="Desiro A."/>
            <person name="Na H."/>
            <person name="Kennedy M."/>
            <person name="Barry K."/>
            <person name="Grigoriev I.V."/>
            <person name="Miller A.N."/>
            <person name="O'Donnell K."/>
            <person name="Stajich J.E."/>
            <person name="Bonito G."/>
        </authorList>
    </citation>
    <scope>NUCLEOTIDE SEQUENCE</scope>
    <source>
        <strain evidence="2">BC1065</strain>
    </source>
</reference>
<accession>A0A9P6U5J2</accession>
<sequence>MSFDSRRVLMEAHLMVRNFLETCGYDGSLAAFDLEAEAFLGDIPRNMSQPQPLIEMLNDKHMADLQRQLSGMRLPSKAEEHDFEVPGDGSMPDTLLATERDIHHSNIIVAKTALVAVTSPEAAVPVLATAAADRTVKLTVLDRAVGEYQPGQVARIFQPHQGVVLDIDFHPHVPHLMLTSSMDKSTVLTNAITGQQHQIFHDHSKFVTRARFAMNGNLIVTGSHDRTVVVYKVVPGSGDSAGGMLPVYAKDKEFSFKGTVEGFCVLPPSPNRPPTVVIGTRDDNYLHYIDLVQYTTTRFNMNANSDDWVSFTPLEISASPHNDGAYLLVSTDSASGRQILFRTGSSLQLQNYYGVPTDGFSTTKHAWDRSGKYFFVSGNDFKIYCFEVGGQQKIVGKLEGHTAAIRGLFMDQERRLLISCSFDKTVRLWGHHSDLQVGQRMLGRQEQAREDAVMTPMS</sequence>
<protein>
    <recommendedName>
        <fullName evidence="4">WD40 repeat-like protein</fullName>
    </recommendedName>
</protein>
<dbReference type="PROSITE" id="PS50082">
    <property type="entry name" value="WD_REPEATS_2"/>
    <property type="match status" value="2"/>
</dbReference>
<dbReference type="PANTHER" id="PTHR19879:SF9">
    <property type="entry name" value="TRANSCRIPTION INITIATION FACTOR TFIID SUBUNIT 5"/>
    <property type="match status" value="1"/>
</dbReference>
<evidence type="ECO:0000313" key="3">
    <source>
        <dbReference type="Proteomes" id="UP000807716"/>
    </source>
</evidence>
<feature type="repeat" description="WD" evidence="1">
    <location>
        <begin position="200"/>
        <end position="233"/>
    </location>
</feature>
<keyword evidence="1" id="KW-0853">WD repeat</keyword>
<dbReference type="InterPro" id="IPR015943">
    <property type="entry name" value="WD40/YVTN_repeat-like_dom_sf"/>
</dbReference>
<gene>
    <name evidence="2" type="ORF">DFQ27_003430</name>
</gene>
<dbReference type="InterPro" id="IPR036322">
    <property type="entry name" value="WD40_repeat_dom_sf"/>
</dbReference>
<comment type="caution">
    <text evidence="2">The sequence shown here is derived from an EMBL/GenBank/DDBJ whole genome shotgun (WGS) entry which is preliminary data.</text>
</comment>